<sequence length="465" mass="52162">MPKIAGQLKPQDTTCAAQAGEHLSNKNLFKGLVLLVALFYGGSYFLTGDLLLELPANWFTDWLSGVFKLMDQHGFLNVWSGQSPGTHYLYYLLWKPAQALGSGSSVEIIFSVLWYFLSMGAVFLGIFYFYKIVERMIGPNQALILGLVYTILVITFKWYTVVDSIPLTAFLGAVYYVLKGSPTAGGLILGIGSVIKPFGMLLIPVVLKSEFLSKKAKILFTGLSTATFSLLFLPFIIGNFRVFLSSFNWQAGRPPWETVYALIQKLLDKPVPQDVFFQDYSGVAQRDWGWTGITPDHSVMTMIVPDYSHWYSLVFIVLMAIVIGGFIYFKNIRTENQFIWGLLFALGGYFTVFYGWSANFFYWLIPFLLILLPVWFSVSFKLLVLLEYPFLYGLYLVHIAPDLVSSVSGLPSSVTMALAPLGVGFWIIIVIRTAILAWLSILAWKTLPTKPLTASDLKSALRRNA</sequence>
<feature type="transmembrane region" description="Helical" evidence="1">
    <location>
        <begin position="362"/>
        <end position="383"/>
    </location>
</feature>
<dbReference type="Proteomes" id="UP000053947">
    <property type="component" value="Unassembled WGS sequence"/>
</dbReference>
<dbReference type="AlphaFoldDB" id="A0A0W0GH95"/>
<dbReference type="RefSeq" id="WP_058438854.1">
    <property type="nucleotide sequence ID" value="NZ_KQ758903.1"/>
</dbReference>
<organism evidence="2 3">
    <name type="scientific">Dehalogenimonas alkenigignens</name>
    <dbReference type="NCBI Taxonomy" id="1217799"/>
    <lineage>
        <taxon>Bacteria</taxon>
        <taxon>Bacillati</taxon>
        <taxon>Chloroflexota</taxon>
        <taxon>Dehalococcoidia</taxon>
        <taxon>Dehalococcoidales</taxon>
        <taxon>Dehalococcoidaceae</taxon>
        <taxon>Dehalogenimonas</taxon>
    </lineage>
</organism>
<keyword evidence="3" id="KW-1185">Reference proteome</keyword>
<keyword evidence="1" id="KW-1133">Transmembrane helix</keyword>
<feature type="transmembrane region" description="Helical" evidence="1">
    <location>
        <begin position="310"/>
        <end position="329"/>
    </location>
</feature>
<keyword evidence="1" id="KW-0472">Membrane</keyword>
<dbReference type="EMBL" id="LFDV01000002">
    <property type="protein sequence ID" value="KTB47928.1"/>
    <property type="molecule type" value="Genomic_DNA"/>
</dbReference>
<feature type="transmembrane region" description="Helical" evidence="1">
    <location>
        <begin position="142"/>
        <end position="162"/>
    </location>
</feature>
<feature type="transmembrane region" description="Helical" evidence="1">
    <location>
        <begin position="218"/>
        <end position="237"/>
    </location>
</feature>
<reference evidence="2 3" key="1">
    <citation type="submission" date="2015-06" db="EMBL/GenBank/DDBJ databases">
        <title>Genome sequence of the organohalide-respiring Dehalogenimonas alkenigignens type strain (IP3-3T).</title>
        <authorList>
            <person name="Key T.A."/>
            <person name="Richmond D.P."/>
            <person name="Bowman K.S."/>
            <person name="Cho Y.-J."/>
            <person name="Chun J."/>
            <person name="da Costa M.S."/>
            <person name="Rainey F.A."/>
            <person name="Moe W.M."/>
        </authorList>
    </citation>
    <scope>NUCLEOTIDE SEQUENCE [LARGE SCALE GENOMIC DNA]</scope>
    <source>
        <strain evidence="2 3">IP3-3</strain>
    </source>
</reference>
<evidence type="ECO:0000313" key="3">
    <source>
        <dbReference type="Proteomes" id="UP000053947"/>
    </source>
</evidence>
<gene>
    <name evidence="2" type="ORF">DEALK_07730</name>
</gene>
<keyword evidence="1" id="KW-0812">Transmembrane</keyword>
<feature type="transmembrane region" description="Helical" evidence="1">
    <location>
        <begin position="390"/>
        <end position="411"/>
    </location>
</feature>
<proteinExistence type="predicted"/>
<feature type="transmembrane region" description="Helical" evidence="1">
    <location>
        <begin position="338"/>
        <end position="356"/>
    </location>
</feature>
<comment type="caution">
    <text evidence="2">The sequence shown here is derived from an EMBL/GenBank/DDBJ whole genome shotgun (WGS) entry which is preliminary data.</text>
</comment>
<accession>A0A0W0GH95</accession>
<evidence type="ECO:0000313" key="2">
    <source>
        <dbReference type="EMBL" id="KTB47928.1"/>
    </source>
</evidence>
<name>A0A0W0GH95_9CHLR</name>
<feature type="transmembrane region" description="Helical" evidence="1">
    <location>
        <begin position="108"/>
        <end position="130"/>
    </location>
</feature>
<evidence type="ECO:0000256" key="1">
    <source>
        <dbReference type="SAM" id="Phobius"/>
    </source>
</evidence>
<protein>
    <recommendedName>
        <fullName evidence="4">DUF2029 domain-containing protein</fullName>
    </recommendedName>
</protein>
<dbReference type="STRING" id="1217799.DEALK_07730"/>
<evidence type="ECO:0008006" key="4">
    <source>
        <dbReference type="Google" id="ProtNLM"/>
    </source>
</evidence>
<feature type="transmembrane region" description="Helical" evidence="1">
    <location>
        <begin position="28"/>
        <end position="46"/>
    </location>
</feature>
<feature type="transmembrane region" description="Helical" evidence="1">
    <location>
        <begin position="423"/>
        <end position="444"/>
    </location>
</feature>
<feature type="transmembrane region" description="Helical" evidence="1">
    <location>
        <begin position="182"/>
        <end position="206"/>
    </location>
</feature>